<gene>
    <name evidence="1" type="ORF">U0070_020390</name>
</gene>
<protein>
    <submittedName>
        <fullName evidence="1">Uncharacterized protein</fullName>
    </submittedName>
</protein>
<proteinExistence type="predicted"/>
<keyword evidence="2" id="KW-1185">Reference proteome</keyword>
<comment type="caution">
    <text evidence="1">The sequence shown here is derived from an EMBL/GenBank/DDBJ whole genome shotgun (WGS) entry which is preliminary data.</text>
</comment>
<name>A0AAW0JWA4_MYOGA</name>
<dbReference type="Proteomes" id="UP001488838">
    <property type="component" value="Unassembled WGS sequence"/>
</dbReference>
<evidence type="ECO:0000313" key="2">
    <source>
        <dbReference type="Proteomes" id="UP001488838"/>
    </source>
</evidence>
<dbReference type="AlphaFoldDB" id="A0AAW0JWA4"/>
<accession>A0AAW0JWA4</accession>
<organism evidence="1 2">
    <name type="scientific">Myodes glareolus</name>
    <name type="common">Bank vole</name>
    <name type="synonym">Clethrionomys glareolus</name>
    <dbReference type="NCBI Taxonomy" id="447135"/>
    <lineage>
        <taxon>Eukaryota</taxon>
        <taxon>Metazoa</taxon>
        <taxon>Chordata</taxon>
        <taxon>Craniata</taxon>
        <taxon>Vertebrata</taxon>
        <taxon>Euteleostomi</taxon>
        <taxon>Mammalia</taxon>
        <taxon>Eutheria</taxon>
        <taxon>Euarchontoglires</taxon>
        <taxon>Glires</taxon>
        <taxon>Rodentia</taxon>
        <taxon>Myomorpha</taxon>
        <taxon>Muroidea</taxon>
        <taxon>Cricetidae</taxon>
        <taxon>Arvicolinae</taxon>
        <taxon>Myodes</taxon>
    </lineage>
</organism>
<dbReference type="EMBL" id="JBBHLL010000015">
    <property type="protein sequence ID" value="KAK7831170.1"/>
    <property type="molecule type" value="Genomic_DNA"/>
</dbReference>
<evidence type="ECO:0000313" key="1">
    <source>
        <dbReference type="EMBL" id="KAK7831170.1"/>
    </source>
</evidence>
<sequence length="59" mass="6828">MEGIIKPKSVGSCKSPSKCKERHKYKILSFQTEMFEETDITEEQKNILYNTALTERSSN</sequence>
<reference evidence="1 2" key="1">
    <citation type="journal article" date="2023" name="bioRxiv">
        <title>Conserved and derived expression patterns and positive selection on dental genes reveal complex evolutionary context of ever-growing rodent molars.</title>
        <authorList>
            <person name="Calamari Z.T."/>
            <person name="Song A."/>
            <person name="Cohen E."/>
            <person name="Akter M."/>
            <person name="Roy R.D."/>
            <person name="Hallikas O."/>
            <person name="Christensen M.M."/>
            <person name="Li P."/>
            <person name="Marangoni P."/>
            <person name="Jernvall J."/>
            <person name="Klein O.D."/>
        </authorList>
    </citation>
    <scope>NUCLEOTIDE SEQUENCE [LARGE SCALE GENOMIC DNA]</scope>
    <source>
        <strain evidence="1">V071</strain>
    </source>
</reference>